<name>A0A0J9VY88_FUSO4</name>
<dbReference type="EMBL" id="DS231717">
    <property type="protein sequence ID" value="KNB15711.1"/>
    <property type="molecule type" value="Genomic_DNA"/>
</dbReference>
<dbReference type="VEuPathDB" id="FungiDB:FOXG_14135"/>
<accession>A0A0J9VY88</accession>
<feature type="region of interest" description="Disordered" evidence="1">
    <location>
        <begin position="317"/>
        <end position="382"/>
    </location>
</feature>
<feature type="compositionally biased region" description="Basic and acidic residues" evidence="1">
    <location>
        <begin position="354"/>
        <end position="371"/>
    </location>
</feature>
<dbReference type="KEGG" id="fox:FOXG_14135"/>
<evidence type="ECO:0000313" key="2">
    <source>
        <dbReference type="EMBL" id="KNB15711.1"/>
    </source>
</evidence>
<gene>
    <name evidence="2" type="ORF">FOXG_14135</name>
</gene>
<dbReference type="OrthoDB" id="3485856at2759"/>
<proteinExistence type="predicted"/>
<evidence type="ECO:0000256" key="1">
    <source>
        <dbReference type="SAM" id="MobiDB-lite"/>
    </source>
</evidence>
<feature type="region of interest" description="Disordered" evidence="1">
    <location>
        <begin position="1"/>
        <end position="62"/>
    </location>
</feature>
<evidence type="ECO:0000313" key="3">
    <source>
        <dbReference type="Proteomes" id="UP000009097"/>
    </source>
</evidence>
<dbReference type="GeneID" id="28955336"/>
<organism evidence="2 3">
    <name type="scientific">Fusarium oxysporum f. sp. lycopersici (strain 4287 / CBS 123668 / FGSC 9935 / NRRL 34936)</name>
    <name type="common">Fusarium vascular wilt of tomato</name>
    <dbReference type="NCBI Taxonomy" id="426428"/>
    <lineage>
        <taxon>Eukaryota</taxon>
        <taxon>Fungi</taxon>
        <taxon>Dikarya</taxon>
        <taxon>Ascomycota</taxon>
        <taxon>Pezizomycotina</taxon>
        <taxon>Sordariomycetes</taxon>
        <taxon>Hypocreomycetidae</taxon>
        <taxon>Hypocreales</taxon>
        <taxon>Nectriaceae</taxon>
        <taxon>Fusarium</taxon>
        <taxon>Fusarium oxysporum species complex</taxon>
    </lineage>
</organism>
<dbReference type="AlphaFoldDB" id="A0A0J9VY88"/>
<reference evidence="2 3" key="1">
    <citation type="journal article" date="2010" name="Nature">
        <title>Comparative genomics reveals mobile pathogenicity chromosomes in Fusarium.</title>
        <authorList>
            <person name="Ma L.J."/>
            <person name="van der Does H.C."/>
            <person name="Borkovich K.A."/>
            <person name="Coleman J.J."/>
            <person name="Daboussi M.J."/>
            <person name="Di Pietro A."/>
            <person name="Dufresne M."/>
            <person name="Freitag M."/>
            <person name="Grabherr M."/>
            <person name="Henrissat B."/>
            <person name="Houterman P.M."/>
            <person name="Kang S."/>
            <person name="Shim W.B."/>
            <person name="Woloshuk C."/>
            <person name="Xie X."/>
            <person name="Xu J.R."/>
            <person name="Antoniw J."/>
            <person name="Baker S.E."/>
            <person name="Bluhm B.H."/>
            <person name="Breakspear A."/>
            <person name="Brown D.W."/>
            <person name="Butchko R.A."/>
            <person name="Chapman S."/>
            <person name="Coulson R."/>
            <person name="Coutinho P.M."/>
            <person name="Danchin E.G."/>
            <person name="Diener A."/>
            <person name="Gale L.R."/>
            <person name="Gardiner D.M."/>
            <person name="Goff S."/>
            <person name="Hammond-Kosack K.E."/>
            <person name="Hilburn K."/>
            <person name="Hua-Van A."/>
            <person name="Jonkers W."/>
            <person name="Kazan K."/>
            <person name="Kodira C.D."/>
            <person name="Koehrsen M."/>
            <person name="Kumar L."/>
            <person name="Lee Y.H."/>
            <person name="Li L."/>
            <person name="Manners J.M."/>
            <person name="Miranda-Saavedra D."/>
            <person name="Mukherjee M."/>
            <person name="Park G."/>
            <person name="Park J."/>
            <person name="Park S.Y."/>
            <person name="Proctor R.H."/>
            <person name="Regev A."/>
            <person name="Ruiz-Roldan M.C."/>
            <person name="Sain D."/>
            <person name="Sakthikumar S."/>
            <person name="Sykes S."/>
            <person name="Schwartz D.C."/>
            <person name="Turgeon B.G."/>
            <person name="Wapinski I."/>
            <person name="Yoder O."/>
            <person name="Young S."/>
            <person name="Zeng Q."/>
            <person name="Zhou S."/>
            <person name="Galagan J."/>
            <person name="Cuomo C.A."/>
            <person name="Kistler H.C."/>
            <person name="Rep M."/>
        </authorList>
    </citation>
    <scope>NUCLEOTIDE SEQUENCE [LARGE SCALE GENOMIC DNA]</scope>
    <source>
        <strain evidence="3">4287 / CBS 123668 / FGSC 9935 / NRRL 34936</strain>
    </source>
</reference>
<sequence length="382" mass="43064">MDNGREISPDLSPQRIPLLKPSRKVTPPERKAPPSPPATAERTRRSTADGLPQSLVDFKRKAETGDLSPLTSISLSEDDYSSARERIESAFLRFDFEPRPGRIILRMPSPTHDTFVWSITSAVFEEISRVGRENESVHDFTSKISSSGSSRILLDLDDDEAEAEEGNKVQTQMRRQPDAQFQHKDAALPGVVIEVSYTQDRRRLPKIAKEYIHHSDGDIKVAVCIDINSGSESTISLWKPRFTPVEDSDEVTMHIEQVVQSHPFRTATGSPMNRGSKLTLDLHDFAPDELAQDYPNIPISIPYSKIYDFLNTAEQLHQSRESKNAKGVRSTRRVKKRKLSSSPVEELAPEDEERFTAKEESADAKEKKQDGDFEPQTAKRRA</sequence>
<dbReference type="RefSeq" id="XP_018253756.1">
    <property type="nucleotide sequence ID" value="XM_018394203.1"/>
</dbReference>
<protein>
    <submittedName>
        <fullName evidence="2">Uncharacterized protein</fullName>
    </submittedName>
</protein>
<dbReference type="Proteomes" id="UP000009097">
    <property type="component" value="Chromosome 14"/>
</dbReference>
<feature type="compositionally biased region" description="Basic residues" evidence="1">
    <location>
        <begin position="329"/>
        <end position="339"/>
    </location>
</feature>